<protein>
    <submittedName>
        <fullName evidence="3">AsmA family protein (DUF3971 domain)</fullName>
    </submittedName>
</protein>
<dbReference type="InterPro" id="IPR025263">
    <property type="entry name" value="YhdP_central"/>
</dbReference>
<feature type="domain" description="YhdP central" evidence="2">
    <location>
        <begin position="205"/>
        <end position="489"/>
    </location>
</feature>
<proteinExistence type="predicted"/>
<gene>
    <name evidence="3" type="ORF">AACT_1419</name>
</gene>
<dbReference type="Proteomes" id="UP000503483">
    <property type="component" value="Chromosome"/>
</dbReference>
<reference evidence="3 4" key="1">
    <citation type="submission" date="2019-08" db="EMBL/GenBank/DDBJ databases">
        <title>Complete genome sequence of Arcobacter acticola.</title>
        <authorList>
            <person name="Miller W."/>
        </authorList>
    </citation>
    <scope>NUCLEOTIDE SEQUENCE [LARGE SCALE GENOMIC DNA]</scope>
    <source>
        <strain evidence="3 4">KCTC 52212</strain>
    </source>
</reference>
<feature type="domain" description="YhdP central" evidence="2">
    <location>
        <begin position="678"/>
        <end position="935"/>
    </location>
</feature>
<evidence type="ECO:0000313" key="4">
    <source>
        <dbReference type="Proteomes" id="UP000503483"/>
    </source>
</evidence>
<dbReference type="AlphaFoldDB" id="A0A6M8EVK1"/>
<evidence type="ECO:0000313" key="3">
    <source>
        <dbReference type="EMBL" id="QKE28585.1"/>
    </source>
</evidence>
<keyword evidence="4" id="KW-1185">Reference proteome</keyword>
<name>A0A6M8EVK1_9BACT</name>
<dbReference type="KEGG" id="paco:AACT_1419"/>
<feature type="region of interest" description="Disordered" evidence="1">
    <location>
        <begin position="966"/>
        <end position="986"/>
    </location>
</feature>
<dbReference type="EMBL" id="CP042652">
    <property type="protein sequence ID" value="QKE28585.1"/>
    <property type="molecule type" value="Genomic_DNA"/>
</dbReference>
<dbReference type="Pfam" id="PF13116">
    <property type="entry name" value="YhdP"/>
    <property type="match status" value="2"/>
</dbReference>
<organism evidence="3 4">
    <name type="scientific">Arcobacter acticola</name>
    <dbReference type="NCBI Taxonomy" id="1849015"/>
    <lineage>
        <taxon>Bacteria</taxon>
        <taxon>Pseudomonadati</taxon>
        <taxon>Campylobacterota</taxon>
        <taxon>Epsilonproteobacteria</taxon>
        <taxon>Campylobacterales</taxon>
        <taxon>Arcobacteraceae</taxon>
        <taxon>Arcobacter</taxon>
    </lineage>
</organism>
<accession>A0A6M8EVK1</accession>
<evidence type="ECO:0000259" key="2">
    <source>
        <dbReference type="Pfam" id="PF13116"/>
    </source>
</evidence>
<sequence>MLKMIKLLFLSLFLIIILLFSFLYSGIKIDSFSFSNILISQFYIKMDKKLILNIENIELKSKETKSTSSFDELKRDLESLPMILKLFQKIDIERLKVGDNEFKIILDEDTLYLDNKFVNISSKMDISSKQVSFDLYSLYLKDVELLFDGKIKVDYFNEKMNYFGNFYYQDIQSNINVEMTKELAKFYLASESFKSLKFLKKFITLPPAAEEWMYDNVEGNIKLQNFYGEFDLEKNELVYDSLRGNAQIEAAKIRFHKDVDVINTKNLDITFENDSLGFKLIEPTFKDKSLDGSFVMIHNLTSSQLGEVEVNIKANTKLDKDILGILKAYDINLPLVQNSGNTDASLQMIFPYEEDKPMITKGVFLLTDADILINKFAFSSKSAEVLLNDSMIEIKNADFKYKDMIDAIVNINLDTKTLKSEGLVDIKSFLIAKENKEEIVNIKNKTSAISMDFNNEVNIELKDLETSVKVSDLIYVDVKNLSKIYPYSKLLKDISIKDGNISLSVKDDKNINFIANIKGLEFPIQKDDKLIESLNIKGSIEDKKILISSEDEKLKVEVNEQVNIYLKDLDVLIDTKKVNTSSKTSMNIFLDNSKLKIDESVYELKNAKVNIKKDEIAFNAYVVNLDIPLKKNDKKVDELSLEGTYSNNLTTLYTKNKDLIIELNKDFTKLKIDGYDVLYSTGNKEDEDKDKKEDDRNIDILGKNSNIFINEKYKFLADNYEISVRADKSKYIHLQYKKIDITMNQSKDEKIDIFSNEINDEFVNAIFDKKIFEGGNILLLANGDINNLEGKMIIKDSNIDDLAILNNLLIFIHTSPALINPFLAIPSVVGMATNSGFNLTAYKIINGSIEFNYSKEKELLDIKKLVTVGNGIDFDGKGKVNLNDMTITSDIKLIFLKDYSKIVGAIPVVNFVLLGDNNRVETQVNVFGDLDNPKISTNLTKDAFSVPMNIVKRILTSPSALLDFVTGKETEEEKEDKENMINKPLE</sequence>
<evidence type="ECO:0000256" key="1">
    <source>
        <dbReference type="SAM" id="MobiDB-lite"/>
    </source>
</evidence>